<keyword evidence="2" id="KW-0472">Membrane</keyword>
<keyword evidence="2" id="KW-1133">Transmembrane helix</keyword>
<feature type="domain" description="Glycosyl transferase family 1" evidence="3">
    <location>
        <begin position="221"/>
        <end position="377"/>
    </location>
</feature>
<proteinExistence type="predicted"/>
<dbReference type="EMBL" id="MGAG01000026">
    <property type="protein sequence ID" value="OGK40302.1"/>
    <property type="molecule type" value="Genomic_DNA"/>
</dbReference>
<gene>
    <name evidence="5" type="ORF">A2954_02775</name>
</gene>
<accession>A0A1F7IAF0</accession>
<keyword evidence="2" id="KW-0812">Transmembrane</keyword>
<feature type="transmembrane region" description="Helical" evidence="2">
    <location>
        <begin position="113"/>
        <end position="132"/>
    </location>
</feature>
<dbReference type="Gene3D" id="3.40.50.2000">
    <property type="entry name" value="Glycogen Phosphorylase B"/>
    <property type="match status" value="2"/>
</dbReference>
<feature type="transmembrane region" description="Helical" evidence="2">
    <location>
        <begin position="83"/>
        <end position="101"/>
    </location>
</feature>
<dbReference type="STRING" id="1802056.A2954_02775"/>
<dbReference type="SUPFAM" id="SSF53756">
    <property type="entry name" value="UDP-Glycosyltransferase/glycogen phosphorylase"/>
    <property type="match status" value="1"/>
</dbReference>
<dbReference type="InterPro" id="IPR001296">
    <property type="entry name" value="Glyco_trans_1"/>
</dbReference>
<name>A0A1F7IAF0_9BACT</name>
<dbReference type="PANTHER" id="PTHR46401:SF2">
    <property type="entry name" value="GLYCOSYLTRANSFERASE WBBK-RELATED"/>
    <property type="match status" value="1"/>
</dbReference>
<dbReference type="AlphaFoldDB" id="A0A1F7IAF0"/>
<feature type="domain" description="Glycosyltransferase subfamily 4-like N-terminal" evidence="4">
    <location>
        <begin position="23"/>
        <end position="210"/>
    </location>
</feature>
<dbReference type="Proteomes" id="UP000177698">
    <property type="component" value="Unassembled WGS sequence"/>
</dbReference>
<dbReference type="CDD" id="cd03801">
    <property type="entry name" value="GT4_PimA-like"/>
    <property type="match status" value="1"/>
</dbReference>
<dbReference type="Pfam" id="PF13439">
    <property type="entry name" value="Glyco_transf_4"/>
    <property type="match status" value="1"/>
</dbReference>
<sequence length="409" mass="47443">MKLLNNKTSILFLNIYGGGFLPGGTEIFLKNLLKEIRENDKKSKFFLATFNKKNNIYSKYVNIIDDSYLTRFLENYTVLKFQYSYPILGFITFLWGIVWLYRTANKILAKEEVNLIYSNGGILSATVAYLLFRKKGIKYLLHFHGLFGFTELFNNKKFLIKNYLLKKLARSFFLNSKGIIANSNDVADDISGIKELNLRSTVINCFTDTKLFRPLGQIECRNKLHLPSDCFIIVSSNRLESDKRIDFLINIAESMRNNNIKFLFIGDGHLRTRVMRLSQKYKNIIWKPQVDNKMLPYYLNAADITWGVCSLSYLSLTAIESLACGKPIMASEIPVSNDLTFAKYVDPETIPPEIGYLLKEEVKSALKLLNYLKNNRKILKQKEKYCLNHYSKIYGQNNIKRLKQIIYNN</sequence>
<reference evidence="5 6" key="1">
    <citation type="journal article" date="2016" name="Nat. Commun.">
        <title>Thousands of microbial genomes shed light on interconnected biogeochemical processes in an aquifer system.</title>
        <authorList>
            <person name="Anantharaman K."/>
            <person name="Brown C.T."/>
            <person name="Hug L.A."/>
            <person name="Sharon I."/>
            <person name="Castelle C.J."/>
            <person name="Probst A.J."/>
            <person name="Thomas B.C."/>
            <person name="Singh A."/>
            <person name="Wilkins M.J."/>
            <person name="Karaoz U."/>
            <person name="Brodie E.L."/>
            <person name="Williams K.H."/>
            <person name="Hubbard S.S."/>
            <person name="Banfield J.F."/>
        </authorList>
    </citation>
    <scope>NUCLEOTIDE SEQUENCE [LARGE SCALE GENOMIC DNA]</scope>
</reference>
<evidence type="ECO:0000313" key="6">
    <source>
        <dbReference type="Proteomes" id="UP000177698"/>
    </source>
</evidence>
<organism evidence="5 6">
    <name type="scientific">Candidatus Roizmanbacteria bacterium RIFCSPLOWO2_01_FULL_37_12</name>
    <dbReference type="NCBI Taxonomy" id="1802056"/>
    <lineage>
        <taxon>Bacteria</taxon>
        <taxon>Candidatus Roizmaniibacteriota</taxon>
    </lineage>
</organism>
<keyword evidence="1" id="KW-0808">Transferase</keyword>
<evidence type="ECO:0000259" key="4">
    <source>
        <dbReference type="Pfam" id="PF13439"/>
    </source>
</evidence>
<dbReference type="Pfam" id="PF00534">
    <property type="entry name" value="Glycos_transf_1"/>
    <property type="match status" value="1"/>
</dbReference>
<evidence type="ECO:0000256" key="1">
    <source>
        <dbReference type="ARBA" id="ARBA00022679"/>
    </source>
</evidence>
<dbReference type="InterPro" id="IPR028098">
    <property type="entry name" value="Glyco_trans_4-like_N"/>
</dbReference>
<comment type="caution">
    <text evidence="5">The sequence shown here is derived from an EMBL/GenBank/DDBJ whole genome shotgun (WGS) entry which is preliminary data.</text>
</comment>
<dbReference type="PANTHER" id="PTHR46401">
    <property type="entry name" value="GLYCOSYLTRANSFERASE WBBK-RELATED"/>
    <property type="match status" value="1"/>
</dbReference>
<evidence type="ECO:0000256" key="2">
    <source>
        <dbReference type="SAM" id="Phobius"/>
    </source>
</evidence>
<protein>
    <recommendedName>
        <fullName evidence="7">Glycosyl transferase family 1 domain-containing protein</fullName>
    </recommendedName>
</protein>
<evidence type="ECO:0008006" key="7">
    <source>
        <dbReference type="Google" id="ProtNLM"/>
    </source>
</evidence>
<evidence type="ECO:0000259" key="3">
    <source>
        <dbReference type="Pfam" id="PF00534"/>
    </source>
</evidence>
<dbReference type="GO" id="GO:0016757">
    <property type="term" value="F:glycosyltransferase activity"/>
    <property type="evidence" value="ECO:0007669"/>
    <property type="project" value="InterPro"/>
</dbReference>
<evidence type="ECO:0000313" key="5">
    <source>
        <dbReference type="EMBL" id="OGK40302.1"/>
    </source>
</evidence>
<dbReference type="GO" id="GO:0009103">
    <property type="term" value="P:lipopolysaccharide biosynthetic process"/>
    <property type="evidence" value="ECO:0007669"/>
    <property type="project" value="TreeGrafter"/>
</dbReference>